<accession>A0AA37IFV9</accession>
<dbReference type="EMBL" id="BPUS01000018">
    <property type="protein sequence ID" value="GJH28922.1"/>
    <property type="molecule type" value="Genomic_DNA"/>
</dbReference>
<dbReference type="AlphaFoldDB" id="A0AA37IFV9"/>
<reference evidence="1" key="1">
    <citation type="submission" date="2022-09" db="EMBL/GenBank/DDBJ databases">
        <title>Isolation and characterization of 3-chlorobenzoate degrading bacteria from soils in Shizuoka.</title>
        <authorList>
            <person name="Ifat A."/>
            <person name="Ogawa N."/>
            <person name="Kimbara K."/>
            <person name="Moriuchi R."/>
            <person name="Dohra H."/>
            <person name="Shintani M."/>
        </authorList>
    </citation>
    <scope>NUCLEOTIDE SEQUENCE</scope>
    <source>
        <strain evidence="1">19CS4-2</strain>
    </source>
</reference>
<gene>
    <name evidence="1" type="ORF">CBA19CS42_30420</name>
</gene>
<proteinExistence type="predicted"/>
<protein>
    <submittedName>
        <fullName evidence="1">Uncharacterized protein</fullName>
    </submittedName>
</protein>
<dbReference type="Gene3D" id="2.40.160.10">
    <property type="entry name" value="Porin"/>
    <property type="match status" value="1"/>
</dbReference>
<dbReference type="Proteomes" id="UP001055111">
    <property type="component" value="Unassembled WGS sequence"/>
</dbReference>
<evidence type="ECO:0000313" key="2">
    <source>
        <dbReference type="Proteomes" id="UP001055111"/>
    </source>
</evidence>
<dbReference type="SUPFAM" id="SSF56935">
    <property type="entry name" value="Porins"/>
    <property type="match status" value="1"/>
</dbReference>
<name>A0AA37IFV9_9BURK</name>
<comment type="caution">
    <text evidence="1">The sequence shown here is derived from an EMBL/GenBank/DDBJ whole genome shotgun (WGS) entry which is preliminary data.</text>
</comment>
<sequence>MFVVDIEYLGAHPADNDNFNNTNRVTNAIKFTSPTIDGFTFGGMCSLSGVAGDVTRNQIWPLGGGYGGLELISRRYS</sequence>
<evidence type="ECO:0000313" key="1">
    <source>
        <dbReference type="EMBL" id="GJH28922.1"/>
    </source>
</evidence>
<organism evidence="1 2">
    <name type="scientific">Caballeronia novacaledonica</name>
    <dbReference type="NCBI Taxonomy" id="1544861"/>
    <lineage>
        <taxon>Bacteria</taxon>
        <taxon>Pseudomonadati</taxon>
        <taxon>Pseudomonadota</taxon>
        <taxon>Betaproteobacteria</taxon>
        <taxon>Burkholderiales</taxon>
        <taxon>Burkholderiaceae</taxon>
        <taxon>Caballeronia</taxon>
    </lineage>
</organism>
<dbReference type="InterPro" id="IPR023614">
    <property type="entry name" value="Porin_dom_sf"/>
</dbReference>